<gene>
    <name evidence="9" type="ORF">FHS25_001835</name>
</gene>
<evidence type="ECO:0000259" key="7">
    <source>
        <dbReference type="PROSITE" id="PS50110"/>
    </source>
</evidence>
<dbReference type="Pfam" id="PF00072">
    <property type="entry name" value="Response_reg"/>
    <property type="match status" value="1"/>
</dbReference>
<evidence type="ECO:0000256" key="1">
    <source>
        <dbReference type="ARBA" id="ARBA00022553"/>
    </source>
</evidence>
<dbReference type="SMART" id="SM00448">
    <property type="entry name" value="REC"/>
    <property type="match status" value="1"/>
</dbReference>
<dbReference type="InterPro" id="IPR039420">
    <property type="entry name" value="WalR-like"/>
</dbReference>
<dbReference type="PROSITE" id="PS50110">
    <property type="entry name" value="RESPONSE_REGULATORY"/>
    <property type="match status" value="1"/>
</dbReference>
<feature type="domain" description="Guanylate cyclase" evidence="8">
    <location>
        <begin position="199"/>
        <end position="330"/>
    </location>
</feature>
<keyword evidence="4 9" id="KW-0238">DNA-binding</keyword>
<evidence type="ECO:0000259" key="8">
    <source>
        <dbReference type="PROSITE" id="PS50125"/>
    </source>
</evidence>
<dbReference type="InterPro" id="IPR001054">
    <property type="entry name" value="A/G_cyclase"/>
</dbReference>
<accession>A0ABR6G657</accession>
<sequence length="391" mass="43098">MHDPPRILAVDDTPENLEILRLRLEANGYQVMTAADGEEGLVKVREFKPDLILLDIMMPKLDGISVVRTLKQDASLRSIPVILVTAKADTRDVIEGLDAGGDDYLTKPFEHRALVARVRSMLRQKALHDTVESQALRLEDQAAQLAAWNRSLEQTVAEQVTEIERMGRLRRFLPAQVADLIVAAGDGDTLLQSHRREVTVVFCDLRGFTAFAETTEPEEVMTVLSEYHSCLGELIIRYGGTLERFVGDGLLVVFNDPLPCADHTEKAVSMATGMRDAIDEHLEQWRKRGYLLGFGIGIARGHATIGQIGFGQRSDYAVIGTIPNHAARLCEQAKSRQILVSQRVFGAVEPLVEAATVGELSERLPSPDAGLRNCPVAWLTSAAPYEVELKG</sequence>
<evidence type="ECO:0000256" key="3">
    <source>
        <dbReference type="ARBA" id="ARBA00023015"/>
    </source>
</evidence>
<feature type="domain" description="Response regulatory" evidence="7">
    <location>
        <begin position="6"/>
        <end position="122"/>
    </location>
</feature>
<dbReference type="Gene3D" id="3.40.50.2300">
    <property type="match status" value="1"/>
</dbReference>
<keyword evidence="2" id="KW-0902">Two-component regulatory system</keyword>
<comment type="caution">
    <text evidence="9">The sequence shown here is derived from an EMBL/GenBank/DDBJ whole genome shotgun (WGS) entry which is preliminary data.</text>
</comment>
<keyword evidence="10" id="KW-1185">Reference proteome</keyword>
<keyword evidence="3" id="KW-0805">Transcription regulation</keyword>
<evidence type="ECO:0000256" key="5">
    <source>
        <dbReference type="ARBA" id="ARBA00023163"/>
    </source>
</evidence>
<reference evidence="9 10" key="1">
    <citation type="submission" date="2020-08" db="EMBL/GenBank/DDBJ databases">
        <title>Genomic Encyclopedia of Type Strains, Phase III (KMG-III): the genomes of soil and plant-associated and newly described type strains.</title>
        <authorList>
            <person name="Whitman W."/>
        </authorList>
    </citation>
    <scope>NUCLEOTIDE SEQUENCE [LARGE SCALE GENOMIC DNA]</scope>
    <source>
        <strain evidence="9 10">CECT 8280</strain>
    </source>
</reference>
<dbReference type="PANTHER" id="PTHR48111">
    <property type="entry name" value="REGULATOR OF RPOS"/>
    <property type="match status" value="1"/>
</dbReference>
<dbReference type="PANTHER" id="PTHR48111:SF1">
    <property type="entry name" value="TWO-COMPONENT RESPONSE REGULATOR ORR33"/>
    <property type="match status" value="1"/>
</dbReference>
<name>A0ABR6G657_9HYPH</name>
<dbReference type="InterPro" id="IPR029787">
    <property type="entry name" value="Nucleotide_cyclase"/>
</dbReference>
<dbReference type="InterPro" id="IPR011006">
    <property type="entry name" value="CheY-like_superfamily"/>
</dbReference>
<dbReference type="GO" id="GO:0003677">
    <property type="term" value="F:DNA binding"/>
    <property type="evidence" value="ECO:0007669"/>
    <property type="project" value="UniProtKB-KW"/>
</dbReference>
<dbReference type="Proteomes" id="UP000542811">
    <property type="component" value="Unassembled WGS sequence"/>
</dbReference>
<keyword evidence="5" id="KW-0804">Transcription</keyword>
<evidence type="ECO:0000313" key="10">
    <source>
        <dbReference type="Proteomes" id="UP000542811"/>
    </source>
</evidence>
<dbReference type="CDD" id="cd07302">
    <property type="entry name" value="CHD"/>
    <property type="match status" value="1"/>
</dbReference>
<dbReference type="RefSeq" id="WP_245310372.1">
    <property type="nucleotide sequence ID" value="NZ_JACHXX010000002.1"/>
</dbReference>
<feature type="modified residue" description="4-aspartylphosphate" evidence="6">
    <location>
        <position position="55"/>
    </location>
</feature>
<evidence type="ECO:0000256" key="4">
    <source>
        <dbReference type="ARBA" id="ARBA00023125"/>
    </source>
</evidence>
<dbReference type="Pfam" id="PF00211">
    <property type="entry name" value="Guanylate_cyc"/>
    <property type="match status" value="1"/>
</dbReference>
<evidence type="ECO:0000256" key="2">
    <source>
        <dbReference type="ARBA" id="ARBA00023012"/>
    </source>
</evidence>
<dbReference type="EMBL" id="JACHXX010000002">
    <property type="protein sequence ID" value="MBB3161386.1"/>
    <property type="molecule type" value="Genomic_DNA"/>
</dbReference>
<dbReference type="PROSITE" id="PS50125">
    <property type="entry name" value="GUANYLATE_CYCLASE_2"/>
    <property type="match status" value="1"/>
</dbReference>
<dbReference type="SUPFAM" id="SSF52172">
    <property type="entry name" value="CheY-like"/>
    <property type="match status" value="1"/>
</dbReference>
<dbReference type="SUPFAM" id="SSF55073">
    <property type="entry name" value="Nucleotide cyclase"/>
    <property type="match status" value="1"/>
</dbReference>
<keyword evidence="1 6" id="KW-0597">Phosphoprotein</keyword>
<dbReference type="InterPro" id="IPR001789">
    <property type="entry name" value="Sig_transdc_resp-reg_receiver"/>
</dbReference>
<evidence type="ECO:0000256" key="6">
    <source>
        <dbReference type="PROSITE-ProRule" id="PRU00169"/>
    </source>
</evidence>
<organism evidence="9 10">
    <name type="scientific">Rhizobium laguerreae</name>
    <dbReference type="NCBI Taxonomy" id="1076926"/>
    <lineage>
        <taxon>Bacteria</taxon>
        <taxon>Pseudomonadati</taxon>
        <taxon>Pseudomonadota</taxon>
        <taxon>Alphaproteobacteria</taxon>
        <taxon>Hyphomicrobiales</taxon>
        <taxon>Rhizobiaceae</taxon>
        <taxon>Rhizobium/Agrobacterium group</taxon>
        <taxon>Rhizobium</taxon>
    </lineage>
</organism>
<protein>
    <submittedName>
        <fullName evidence="9">DNA-binding response OmpR family regulator</fullName>
    </submittedName>
</protein>
<evidence type="ECO:0000313" key="9">
    <source>
        <dbReference type="EMBL" id="MBB3161386.1"/>
    </source>
</evidence>
<dbReference type="Gene3D" id="3.30.70.1230">
    <property type="entry name" value="Nucleotide cyclase"/>
    <property type="match status" value="1"/>
</dbReference>
<proteinExistence type="predicted"/>
<dbReference type="SMART" id="SM00044">
    <property type="entry name" value="CYCc"/>
    <property type="match status" value="1"/>
</dbReference>